<dbReference type="Proteomes" id="UP000287687">
    <property type="component" value="Unassembled WGS sequence"/>
</dbReference>
<name>A0A3S4UUE7_9HYPH</name>
<proteinExistence type="predicted"/>
<organism evidence="1 2">
    <name type="scientific">Neorhizobium lilium</name>
    <dbReference type="NCBI Taxonomy" id="2503024"/>
    <lineage>
        <taxon>Bacteria</taxon>
        <taxon>Pseudomonadati</taxon>
        <taxon>Pseudomonadota</taxon>
        <taxon>Alphaproteobacteria</taxon>
        <taxon>Hyphomicrobiales</taxon>
        <taxon>Rhizobiaceae</taxon>
        <taxon>Rhizobium/Agrobacterium group</taxon>
        <taxon>Neorhizobium</taxon>
    </lineage>
</organism>
<keyword evidence="2" id="KW-1185">Reference proteome</keyword>
<reference evidence="1 2" key="1">
    <citation type="submission" date="2019-01" db="EMBL/GenBank/DDBJ databases">
        <title>The draft genome of Rhizobium sp. 24NR.</title>
        <authorList>
            <person name="Liu L."/>
            <person name="Liang L."/>
            <person name="Shi S."/>
            <person name="Xu L."/>
            <person name="Wang X."/>
            <person name="Li L."/>
            <person name="Zhang X."/>
        </authorList>
    </citation>
    <scope>NUCLEOTIDE SEQUENCE [LARGE SCALE GENOMIC DNA]</scope>
    <source>
        <strain evidence="1 2">24NR</strain>
    </source>
</reference>
<gene>
    <name evidence="1" type="ORF">EPK99_01925</name>
</gene>
<dbReference type="AlphaFoldDB" id="A0A3S4UUE7"/>
<evidence type="ECO:0000313" key="2">
    <source>
        <dbReference type="Proteomes" id="UP000287687"/>
    </source>
</evidence>
<evidence type="ECO:0000313" key="1">
    <source>
        <dbReference type="EMBL" id="RWX81114.1"/>
    </source>
</evidence>
<dbReference type="EMBL" id="SBIP01000001">
    <property type="protein sequence ID" value="RWX81114.1"/>
    <property type="molecule type" value="Genomic_DNA"/>
</dbReference>
<protein>
    <submittedName>
        <fullName evidence="1">Uncharacterized protein</fullName>
    </submittedName>
</protein>
<comment type="caution">
    <text evidence="1">The sequence shown here is derived from an EMBL/GenBank/DDBJ whole genome shotgun (WGS) entry which is preliminary data.</text>
</comment>
<accession>A0A3S4UUE7</accession>
<sequence length="48" mass="5466">MDKNGREIKHSLNRQVISLSIAHYRKIPRRIIASGATIKGKFKGLHPK</sequence>
<dbReference type="OrthoDB" id="9808171at2"/>